<dbReference type="RefSeq" id="WP_203241988.1">
    <property type="nucleotide sequence ID" value="NZ_JAFBRH010000002.1"/>
</dbReference>
<sequence>MNDAYTPALNDFALTAAETGVITSMLATAKPWDCKKSDPLYTAVQAIKKRIEEFHLKRHNDQCCYCRRYLGGAGHFMIDREHVLPKSKPAYLPLSFTIWNLGVSCKRCNMQYKKERVDFVVDDTNVAARLLSTNYLLIHPNFDKYQDHIGHSLNQEDGITVQKFTTRAGSDKAEYTYTFFDLRGLEIDGFDDAQGAMENEEILGEGALEARALAEQFGQ</sequence>
<evidence type="ECO:0000313" key="2">
    <source>
        <dbReference type="Proteomes" id="UP000732193"/>
    </source>
</evidence>
<reference evidence="1 2" key="1">
    <citation type="submission" date="2021-01" db="EMBL/GenBank/DDBJ databases">
        <title>Diatom-associated Roseobacters Show Island Model of Population Structure.</title>
        <authorList>
            <person name="Qu L."/>
            <person name="Feng X."/>
            <person name="Chen Y."/>
            <person name="Li L."/>
            <person name="Wang X."/>
            <person name="Hu Z."/>
            <person name="Wang H."/>
            <person name="Luo H."/>
        </authorList>
    </citation>
    <scope>NUCLEOTIDE SEQUENCE [LARGE SCALE GENOMIC DNA]</scope>
    <source>
        <strain evidence="1 2">TR60-84</strain>
    </source>
</reference>
<gene>
    <name evidence="1" type="ORF">JQV55_08690</name>
</gene>
<name>A0AAE3B5V3_9RHOB</name>
<organism evidence="1 2">
    <name type="scientific">Sulfitobacter geojensis</name>
    <dbReference type="NCBI Taxonomy" id="1342299"/>
    <lineage>
        <taxon>Bacteria</taxon>
        <taxon>Pseudomonadati</taxon>
        <taxon>Pseudomonadota</taxon>
        <taxon>Alphaproteobacteria</taxon>
        <taxon>Rhodobacterales</taxon>
        <taxon>Roseobacteraceae</taxon>
        <taxon>Sulfitobacter</taxon>
    </lineage>
</organism>
<evidence type="ECO:0000313" key="1">
    <source>
        <dbReference type="EMBL" id="MBM1713637.1"/>
    </source>
</evidence>
<protein>
    <recommendedName>
        <fullName evidence="3">HNH nuclease domain-containing protein</fullName>
    </recommendedName>
</protein>
<accession>A0AAE3B5V3</accession>
<comment type="caution">
    <text evidence="1">The sequence shown here is derived from an EMBL/GenBank/DDBJ whole genome shotgun (WGS) entry which is preliminary data.</text>
</comment>
<dbReference type="Proteomes" id="UP000732193">
    <property type="component" value="Unassembled WGS sequence"/>
</dbReference>
<evidence type="ECO:0008006" key="3">
    <source>
        <dbReference type="Google" id="ProtNLM"/>
    </source>
</evidence>
<proteinExistence type="predicted"/>
<dbReference type="AlphaFoldDB" id="A0AAE3B5V3"/>
<dbReference type="Gene3D" id="1.10.30.50">
    <property type="match status" value="1"/>
</dbReference>
<keyword evidence="2" id="KW-1185">Reference proteome</keyword>
<dbReference type="EMBL" id="JAFBRM010000002">
    <property type="protein sequence ID" value="MBM1713637.1"/>
    <property type="molecule type" value="Genomic_DNA"/>
</dbReference>